<feature type="compositionally biased region" description="Basic and acidic residues" evidence="2">
    <location>
        <begin position="383"/>
        <end position="395"/>
    </location>
</feature>
<accession>A0A3N4K1J4</accession>
<dbReference type="Proteomes" id="UP000276215">
    <property type="component" value="Unassembled WGS sequence"/>
</dbReference>
<evidence type="ECO:0000313" key="4">
    <source>
        <dbReference type="EMBL" id="RPB03219.1"/>
    </source>
</evidence>
<dbReference type="GO" id="GO:1990498">
    <property type="term" value="C:mitotic spindle microtubule"/>
    <property type="evidence" value="ECO:0007669"/>
    <property type="project" value="TreeGrafter"/>
</dbReference>
<feature type="region of interest" description="Disordered" evidence="2">
    <location>
        <begin position="658"/>
        <end position="721"/>
    </location>
</feature>
<dbReference type="GO" id="GO:0070652">
    <property type="term" value="C:HAUS complex"/>
    <property type="evidence" value="ECO:0007669"/>
    <property type="project" value="InterPro"/>
</dbReference>
<evidence type="ECO:0000256" key="2">
    <source>
        <dbReference type="SAM" id="MobiDB-lite"/>
    </source>
</evidence>
<dbReference type="InterPro" id="IPR026797">
    <property type="entry name" value="HAUS_6"/>
</dbReference>
<dbReference type="OrthoDB" id="5575722at2759"/>
<dbReference type="EMBL" id="ML120363">
    <property type="protein sequence ID" value="RPB03219.1"/>
    <property type="molecule type" value="Genomic_DNA"/>
</dbReference>
<reference evidence="4 5" key="1">
    <citation type="journal article" date="2018" name="Nat. Ecol. Evol.">
        <title>Pezizomycetes genomes reveal the molecular basis of ectomycorrhizal truffle lifestyle.</title>
        <authorList>
            <person name="Murat C."/>
            <person name="Payen T."/>
            <person name="Noel B."/>
            <person name="Kuo A."/>
            <person name="Morin E."/>
            <person name="Chen J."/>
            <person name="Kohler A."/>
            <person name="Krizsan K."/>
            <person name="Balestrini R."/>
            <person name="Da Silva C."/>
            <person name="Montanini B."/>
            <person name="Hainaut M."/>
            <person name="Levati E."/>
            <person name="Barry K.W."/>
            <person name="Belfiori B."/>
            <person name="Cichocki N."/>
            <person name="Clum A."/>
            <person name="Dockter R.B."/>
            <person name="Fauchery L."/>
            <person name="Guy J."/>
            <person name="Iotti M."/>
            <person name="Le Tacon F."/>
            <person name="Lindquist E.A."/>
            <person name="Lipzen A."/>
            <person name="Malagnac F."/>
            <person name="Mello A."/>
            <person name="Molinier V."/>
            <person name="Miyauchi S."/>
            <person name="Poulain J."/>
            <person name="Riccioni C."/>
            <person name="Rubini A."/>
            <person name="Sitrit Y."/>
            <person name="Splivallo R."/>
            <person name="Traeger S."/>
            <person name="Wang M."/>
            <person name="Zifcakova L."/>
            <person name="Wipf D."/>
            <person name="Zambonelli A."/>
            <person name="Paolocci F."/>
            <person name="Nowrousian M."/>
            <person name="Ottonello S."/>
            <person name="Baldrian P."/>
            <person name="Spatafora J.W."/>
            <person name="Henrissat B."/>
            <person name="Nagy L.G."/>
            <person name="Aury J.M."/>
            <person name="Wincker P."/>
            <person name="Grigoriev I.V."/>
            <person name="Bonfante P."/>
            <person name="Martin F.M."/>
        </authorList>
    </citation>
    <scope>NUCLEOTIDE SEQUENCE [LARGE SCALE GENOMIC DNA]</scope>
    <source>
        <strain evidence="4 5">120613-1</strain>
    </source>
</reference>
<feature type="coiled-coil region" evidence="1">
    <location>
        <begin position="274"/>
        <end position="301"/>
    </location>
</feature>
<feature type="compositionally biased region" description="Basic and acidic residues" evidence="2">
    <location>
        <begin position="438"/>
        <end position="458"/>
    </location>
</feature>
<feature type="region of interest" description="Disordered" evidence="2">
    <location>
        <begin position="561"/>
        <end position="640"/>
    </location>
</feature>
<organism evidence="4 5">
    <name type="scientific">Choiromyces venosus 120613-1</name>
    <dbReference type="NCBI Taxonomy" id="1336337"/>
    <lineage>
        <taxon>Eukaryota</taxon>
        <taxon>Fungi</taxon>
        <taxon>Dikarya</taxon>
        <taxon>Ascomycota</taxon>
        <taxon>Pezizomycotina</taxon>
        <taxon>Pezizomycetes</taxon>
        <taxon>Pezizales</taxon>
        <taxon>Tuberaceae</taxon>
        <taxon>Choiromyces</taxon>
    </lineage>
</organism>
<feature type="domain" description="HAUS augmin-like complex subunit 6 N-terminal" evidence="3">
    <location>
        <begin position="10"/>
        <end position="230"/>
    </location>
</feature>
<feature type="compositionally biased region" description="Acidic residues" evidence="2">
    <location>
        <begin position="690"/>
        <end position="700"/>
    </location>
</feature>
<feature type="region of interest" description="Disordered" evidence="2">
    <location>
        <begin position="379"/>
        <end position="543"/>
    </location>
</feature>
<evidence type="ECO:0000313" key="5">
    <source>
        <dbReference type="Proteomes" id="UP000276215"/>
    </source>
</evidence>
<dbReference type="GO" id="GO:0051225">
    <property type="term" value="P:spindle assembly"/>
    <property type="evidence" value="ECO:0007669"/>
    <property type="project" value="InterPro"/>
</dbReference>
<evidence type="ECO:0000259" key="3">
    <source>
        <dbReference type="Pfam" id="PF14661"/>
    </source>
</evidence>
<sequence>MKSSPAVSLLLTNLRLLDYDGEADDSIPVTPDVFTSLKNKGKAFEHIVYHLFSSFDPEECAIRLEGCWPIYEPAQSREFRNVVFKWLTDLKRAGQLGNILIRKTLLDDCSGERYEELLLALSTTVLRDRIENGFFKDVSQRTYAYSQTSSPAPRDLKILILAHQASLSQLLHARRLSKAQWASFSAFLDTKEIEISTHSQSLTRTSAEDTQKSLPRGYEEDVLRKWRNNWLGDQRWLDILLQGDPEFTREQFFELPFEKALAKHHHFKGGLGGARSGEISLKALEKQVQDQKRKLGELRQLRRDHLGAIPHISSQSTPKAASVEGSEMKVEKPLKVAFDQHQVRHPNNQASITNVVAATTYLLDTELLASLREDLAATGAPRVRRETEKAPEYRFRAPSGPEPMEIEEEDFSMGKQAQEEEQTRLYDQAMEEQAPESENYKSEDLSVHSDYPGHEYKDASSPLREYSPPRKPLTKVSQRIREYEPHQTNSTDGSDEDEHLSSLEASVVSLTPRAPHHQQRDAMSVSPPPPEPSMPRGSIGRFSLGFGDDELLAEQIVSTVAGATYSPEKPSPVKRDQNRHHNSYELPRMGSPTSSLDESFDVDESEMLDIAQPPSLSPPDNRNLSTPMQSPSATTPKEDLLMSEDYNSVFKSRPKIALSPKFTPSVGTPERPPNLSLMSGVEGTPSVGYPEDEDEDESGDENYHISSPLKLKSERRRVRGM</sequence>
<dbReference type="GO" id="GO:0008017">
    <property type="term" value="F:microtubule binding"/>
    <property type="evidence" value="ECO:0007669"/>
    <property type="project" value="TreeGrafter"/>
</dbReference>
<proteinExistence type="predicted"/>
<feature type="compositionally biased region" description="Acidic residues" evidence="2">
    <location>
        <begin position="598"/>
        <end position="607"/>
    </location>
</feature>
<keyword evidence="1" id="KW-0175">Coiled coil</keyword>
<gene>
    <name evidence="4" type="ORF">L873DRAFT_1670405</name>
</gene>
<dbReference type="InterPro" id="IPR028163">
    <property type="entry name" value="HAUS_6_N"/>
</dbReference>
<protein>
    <recommendedName>
        <fullName evidence="3">HAUS augmin-like complex subunit 6 N-terminal domain-containing protein</fullName>
    </recommendedName>
</protein>
<evidence type="ECO:0000256" key="1">
    <source>
        <dbReference type="SAM" id="Coils"/>
    </source>
</evidence>
<dbReference type="Pfam" id="PF14661">
    <property type="entry name" value="HAUS6_N"/>
    <property type="match status" value="1"/>
</dbReference>
<feature type="compositionally biased region" description="Polar residues" evidence="2">
    <location>
        <begin position="618"/>
        <end position="635"/>
    </location>
</feature>
<name>A0A3N4K1J4_9PEZI</name>
<keyword evidence="5" id="KW-1185">Reference proteome</keyword>
<dbReference type="PANTHER" id="PTHR16151">
    <property type="entry name" value="HAUS AUGMIN-LIKE COMPLEX SUBUNIT 6"/>
    <property type="match status" value="1"/>
</dbReference>
<dbReference type="STRING" id="1336337.A0A3N4K1J4"/>
<dbReference type="PANTHER" id="PTHR16151:SF2">
    <property type="entry name" value="HAUS AUGMIN-LIKE COMPLEX SUBUNIT 6"/>
    <property type="match status" value="1"/>
</dbReference>
<dbReference type="AlphaFoldDB" id="A0A3N4K1J4"/>